<evidence type="ECO:0000313" key="2">
    <source>
        <dbReference type="Proteomes" id="UP000315677"/>
    </source>
</evidence>
<dbReference type="InterPro" id="IPR006059">
    <property type="entry name" value="SBP"/>
</dbReference>
<reference evidence="1 2" key="1">
    <citation type="submission" date="2019-06" db="EMBL/GenBank/DDBJ databases">
        <title>Sequencing the genomes of 1000 actinobacteria strains.</title>
        <authorList>
            <person name="Klenk H.-P."/>
        </authorList>
    </citation>
    <scope>NUCLEOTIDE SEQUENCE [LARGE SCALE GENOMIC DNA]</scope>
    <source>
        <strain evidence="1 2">DSM 45301</strain>
    </source>
</reference>
<dbReference type="AlphaFoldDB" id="A0A543DK14"/>
<name>A0A543DK14_9PSEU</name>
<dbReference type="InterPro" id="IPR050490">
    <property type="entry name" value="Bact_solute-bd_prot1"/>
</dbReference>
<accession>A0A543DK14</accession>
<dbReference type="SUPFAM" id="SSF53850">
    <property type="entry name" value="Periplasmic binding protein-like II"/>
    <property type="match status" value="1"/>
</dbReference>
<gene>
    <name evidence="1" type="ORF">FB558_5440</name>
</gene>
<dbReference type="Pfam" id="PF13416">
    <property type="entry name" value="SBP_bac_8"/>
    <property type="match status" value="1"/>
</dbReference>
<protein>
    <submittedName>
        <fullName evidence="1">Carbohydrate ABC transporter substrate-binding protein (CUT1 family)</fullName>
    </submittedName>
</protein>
<proteinExistence type="predicted"/>
<keyword evidence="2" id="KW-1185">Reference proteome</keyword>
<comment type="caution">
    <text evidence="1">The sequence shown here is derived from an EMBL/GenBank/DDBJ whole genome shotgun (WGS) entry which is preliminary data.</text>
</comment>
<dbReference type="PANTHER" id="PTHR43649">
    <property type="entry name" value="ARABINOSE-BINDING PROTEIN-RELATED"/>
    <property type="match status" value="1"/>
</dbReference>
<evidence type="ECO:0000313" key="1">
    <source>
        <dbReference type="EMBL" id="TQM09673.1"/>
    </source>
</evidence>
<organism evidence="1 2">
    <name type="scientific">Pseudonocardia kunmingensis</name>
    <dbReference type="NCBI Taxonomy" id="630975"/>
    <lineage>
        <taxon>Bacteria</taxon>
        <taxon>Bacillati</taxon>
        <taxon>Actinomycetota</taxon>
        <taxon>Actinomycetes</taxon>
        <taxon>Pseudonocardiales</taxon>
        <taxon>Pseudonocardiaceae</taxon>
        <taxon>Pseudonocardia</taxon>
    </lineage>
</organism>
<dbReference type="PANTHER" id="PTHR43649:SF11">
    <property type="entry name" value="ABC TRANSPORTER SUBSTRATE-BINDING PROTEIN YESO-RELATED"/>
    <property type="match status" value="1"/>
</dbReference>
<dbReference type="Proteomes" id="UP000315677">
    <property type="component" value="Unassembled WGS sequence"/>
</dbReference>
<sequence>MAAAVLGAALFATACSGGGSGDDGSVTIRFSWWGNDERAQITNQAVDAFEAANPGITVETESVDFNAYFDRLATSVAANDEPDVITMGGAYPREYADRNVLLDLAEVAEHLDVSALDEHAMAGGNFEGTQFAVPTGVNTYGLIANPAVFEAAGVPLPDDNAWSWEDFSRIAAEISAGSPEGTFGVEDPTSPDVLDLYANQHTGEGLYSAEGGIALQAETAQRWWEMTAGLMRSGATPPASITAELAGQPAPEQSLIGQGLAAMKFGWSNQLSAYRQASGADLVLLRAPGETTAQGPGMWLQASQLYTISRRSDHPEAAAKLVDFLVSDPRAADFIKADRGIPANPEIRAHLEASLDESRKVEFAFVDRMSELVDGHFVIGPTGSTESVQIVTRLNDSVLFGRVPPAEAAQQLVAELNDAVS</sequence>
<dbReference type="Gene3D" id="3.40.190.10">
    <property type="entry name" value="Periplasmic binding protein-like II"/>
    <property type="match status" value="2"/>
</dbReference>
<dbReference type="EMBL" id="VFPA01000003">
    <property type="protein sequence ID" value="TQM09673.1"/>
    <property type="molecule type" value="Genomic_DNA"/>
</dbReference>